<comment type="caution">
    <text evidence="2">The sequence shown here is derived from an EMBL/GenBank/DDBJ whole genome shotgun (WGS) entry which is preliminary data.</text>
</comment>
<evidence type="ECO:0000256" key="1">
    <source>
        <dbReference type="SAM" id="SignalP"/>
    </source>
</evidence>
<protein>
    <recommendedName>
        <fullName evidence="4">DUF4412 domain-containing protein</fullName>
    </recommendedName>
</protein>
<evidence type="ECO:0008006" key="4">
    <source>
        <dbReference type="Google" id="ProtNLM"/>
    </source>
</evidence>
<feature type="chain" id="PRO_5039667980" description="DUF4412 domain-containing protein" evidence="1">
    <location>
        <begin position="21"/>
        <end position="176"/>
    </location>
</feature>
<evidence type="ECO:0000313" key="3">
    <source>
        <dbReference type="Proteomes" id="UP000823641"/>
    </source>
</evidence>
<dbReference type="Proteomes" id="UP000823641">
    <property type="component" value="Unassembled WGS sequence"/>
</dbReference>
<gene>
    <name evidence="2" type="ORF">IAA73_02270</name>
</gene>
<evidence type="ECO:0000313" key="2">
    <source>
        <dbReference type="EMBL" id="MBO8459144.1"/>
    </source>
</evidence>
<proteinExistence type="predicted"/>
<name>A0A9D9HSW0_9BACT</name>
<reference evidence="2" key="1">
    <citation type="submission" date="2020-10" db="EMBL/GenBank/DDBJ databases">
        <authorList>
            <person name="Gilroy R."/>
        </authorList>
    </citation>
    <scope>NUCLEOTIDE SEQUENCE</scope>
    <source>
        <strain evidence="2">G3-3990</strain>
    </source>
</reference>
<keyword evidence="1" id="KW-0732">Signal</keyword>
<dbReference type="AlphaFoldDB" id="A0A9D9HSW0"/>
<accession>A0A9D9HSW0</accession>
<feature type="signal peptide" evidence="1">
    <location>
        <begin position="1"/>
        <end position="20"/>
    </location>
</feature>
<reference evidence="2" key="2">
    <citation type="journal article" date="2021" name="PeerJ">
        <title>Extensive microbial diversity within the chicken gut microbiome revealed by metagenomics and culture.</title>
        <authorList>
            <person name="Gilroy R."/>
            <person name="Ravi A."/>
            <person name="Getino M."/>
            <person name="Pursley I."/>
            <person name="Horton D.L."/>
            <person name="Alikhan N.F."/>
            <person name="Baker D."/>
            <person name="Gharbi K."/>
            <person name="Hall N."/>
            <person name="Watson M."/>
            <person name="Adriaenssens E.M."/>
            <person name="Foster-Nyarko E."/>
            <person name="Jarju S."/>
            <person name="Secka A."/>
            <person name="Antonio M."/>
            <person name="Oren A."/>
            <person name="Chaudhuri R.R."/>
            <person name="La Ragione R."/>
            <person name="Hildebrand F."/>
            <person name="Pallen M.J."/>
        </authorList>
    </citation>
    <scope>NUCLEOTIDE SEQUENCE</scope>
    <source>
        <strain evidence="2">G3-3990</strain>
    </source>
</reference>
<sequence length="176" mass="20507">MKNLFTTLLLLIGCSISLVAQTDTKHFTCQISETGSTYFFPKQETNEILKKGEGLLDLSAYHGNLTWHQDNEVKPFQELINNKTFTKQRMQELEKGENIRIKSYFDETGIVKYVCFWLPKGKKTLLTDEEMYAIYKQYKGVKYDISKAKVIKTETGLKNQFYVPILFGIPFEDLKY</sequence>
<dbReference type="EMBL" id="JADIMG010000024">
    <property type="protein sequence ID" value="MBO8459144.1"/>
    <property type="molecule type" value="Genomic_DNA"/>
</dbReference>
<organism evidence="2 3">
    <name type="scientific">Candidatus Gallipaludibacter merdavium</name>
    <dbReference type="NCBI Taxonomy" id="2840839"/>
    <lineage>
        <taxon>Bacteria</taxon>
        <taxon>Pseudomonadati</taxon>
        <taxon>Bacteroidota</taxon>
        <taxon>Bacteroidia</taxon>
        <taxon>Bacteroidales</taxon>
        <taxon>Candidatus Gallipaludibacter</taxon>
    </lineage>
</organism>